<dbReference type="EMBL" id="BAAAHQ010000023">
    <property type="protein sequence ID" value="GAA0935700.1"/>
    <property type="molecule type" value="Genomic_DNA"/>
</dbReference>
<reference evidence="2" key="1">
    <citation type="journal article" date="2019" name="Int. J. Syst. Evol. Microbiol.">
        <title>The Global Catalogue of Microorganisms (GCM) 10K type strain sequencing project: providing services to taxonomists for standard genome sequencing and annotation.</title>
        <authorList>
            <consortium name="The Broad Institute Genomics Platform"/>
            <consortium name="The Broad Institute Genome Sequencing Center for Infectious Disease"/>
            <person name="Wu L."/>
            <person name="Ma J."/>
        </authorList>
    </citation>
    <scope>NUCLEOTIDE SEQUENCE [LARGE SCALE GENOMIC DNA]</scope>
    <source>
        <strain evidence="2">JCM 11136</strain>
    </source>
</reference>
<evidence type="ECO:0000313" key="2">
    <source>
        <dbReference type="Proteomes" id="UP001501578"/>
    </source>
</evidence>
<comment type="caution">
    <text evidence="1">The sequence shown here is derived from an EMBL/GenBank/DDBJ whole genome shotgun (WGS) entry which is preliminary data.</text>
</comment>
<evidence type="ECO:0000313" key="1">
    <source>
        <dbReference type="EMBL" id="GAA0935700.1"/>
    </source>
</evidence>
<name>A0ABP4AHV9_9ACTN</name>
<accession>A0ABP4AHV9</accession>
<gene>
    <name evidence="1" type="ORF">GCM10009560_43940</name>
</gene>
<sequence>MGVAVSVGEALAAVLSSERELALLRADPERLRRRYALTEGELAMVMSARSPGSEVTSRGVVRLVRSALEACVPVTVAEVGRDAGLWAEFVSVTVRRPPPVGVRVGVSEARQLAAWLEGRGLGGLGCYARYELAKAELLRERSAPAGSGWPLLSPAVRLVEFEVDVTAGPPLRGLPVRRTFAVLQRVRDPACVRTYRISEATAELLRLCDGSRDVEQVVAAAGGQARAMLARLAAARLVVARGASGGRMPR</sequence>
<proteinExistence type="predicted"/>
<dbReference type="Proteomes" id="UP001501578">
    <property type="component" value="Unassembled WGS sequence"/>
</dbReference>
<organism evidence="1 2">
    <name type="scientific">Nonomuraea longicatena</name>
    <dbReference type="NCBI Taxonomy" id="83682"/>
    <lineage>
        <taxon>Bacteria</taxon>
        <taxon>Bacillati</taxon>
        <taxon>Actinomycetota</taxon>
        <taxon>Actinomycetes</taxon>
        <taxon>Streptosporangiales</taxon>
        <taxon>Streptosporangiaceae</taxon>
        <taxon>Nonomuraea</taxon>
    </lineage>
</organism>
<keyword evidence="2" id="KW-1185">Reference proteome</keyword>
<protein>
    <submittedName>
        <fullName evidence="1">Uncharacterized protein</fullName>
    </submittedName>
</protein>